<dbReference type="SUPFAM" id="SSF56672">
    <property type="entry name" value="DNA/RNA polymerases"/>
    <property type="match status" value="1"/>
</dbReference>
<evidence type="ECO:0000313" key="3">
    <source>
        <dbReference type="Proteomes" id="UP000604046"/>
    </source>
</evidence>
<feature type="region of interest" description="Disordered" evidence="1">
    <location>
        <begin position="1976"/>
        <end position="2011"/>
    </location>
</feature>
<feature type="compositionally biased region" description="Basic and acidic residues" evidence="1">
    <location>
        <begin position="2072"/>
        <end position="2084"/>
    </location>
</feature>
<feature type="compositionally biased region" description="Acidic residues" evidence="1">
    <location>
        <begin position="1592"/>
        <end position="1601"/>
    </location>
</feature>
<feature type="non-terminal residue" evidence="2">
    <location>
        <position position="1"/>
    </location>
</feature>
<evidence type="ECO:0000313" key="2">
    <source>
        <dbReference type="EMBL" id="CAE7535578.1"/>
    </source>
</evidence>
<dbReference type="InterPro" id="IPR036397">
    <property type="entry name" value="RNaseH_sf"/>
</dbReference>
<dbReference type="OrthoDB" id="443792at2759"/>
<gene>
    <name evidence="2" type="ORF">SNAT2548_LOCUS30014</name>
</gene>
<feature type="region of interest" description="Disordered" evidence="1">
    <location>
        <begin position="1587"/>
        <end position="1636"/>
    </location>
</feature>
<dbReference type="Gene3D" id="3.30.420.10">
    <property type="entry name" value="Ribonuclease H-like superfamily/Ribonuclease H"/>
    <property type="match status" value="1"/>
</dbReference>
<feature type="region of interest" description="Disordered" evidence="1">
    <location>
        <begin position="1501"/>
        <end position="1529"/>
    </location>
</feature>
<feature type="region of interest" description="Disordered" evidence="1">
    <location>
        <begin position="1552"/>
        <end position="1574"/>
    </location>
</feature>
<protein>
    <submittedName>
        <fullName evidence="2">Uncharacterized protein</fullName>
    </submittedName>
</protein>
<feature type="compositionally biased region" description="Polar residues" evidence="1">
    <location>
        <begin position="2059"/>
        <end position="2069"/>
    </location>
</feature>
<evidence type="ECO:0000256" key="1">
    <source>
        <dbReference type="SAM" id="MobiDB-lite"/>
    </source>
</evidence>
<dbReference type="InterPro" id="IPR052055">
    <property type="entry name" value="Hepadnavirus_pol/RT"/>
</dbReference>
<comment type="caution">
    <text evidence="2">The sequence shown here is derived from an EMBL/GenBank/DDBJ whole genome shotgun (WGS) entry which is preliminary data.</text>
</comment>
<feature type="compositionally biased region" description="Low complexity" evidence="1">
    <location>
        <begin position="744"/>
        <end position="758"/>
    </location>
</feature>
<feature type="region of interest" description="Disordered" evidence="1">
    <location>
        <begin position="743"/>
        <end position="814"/>
    </location>
</feature>
<sequence>RNEQEGDTGRVVFGIYHTPEQFVGRALAMKHPCHMEHLLPAELREAVRHAHVVPDDVAAKDRTEMVRKWISWAIELQMEEDLSRENMSDFRKLVLEKKKIALFRRALKDVEHGDENIADDMLNGFALTGRLPVAGVFREVYKPATLTEAALRESAARSRSATLAMVGPSGDAEIDAGVEAATLKELDAGFIQGPVDPATLPAGASLTRRFGVRQGTTASGEPKVTIHNLDVVAGMVALWLQLGAERQGQDDLVAKCWDLKSAYKQLPLDDRSFDLDGHFVIYSQLHKKPHVYKQRVLPFGSVASVTAFIRCSFALWKLGVSALRLVWSMYFDDYVHLTKARTARHMDLVISIFMKLFGWDISSDKLCPYSTMCKVLGVRLDMSEARLGQVRFSNTESRREELIAELEAILERGSLNSRDCQRVRGRLQFATGQLFGRSARAALHVVSKHGSSGFAKLQSECVEAFELLLSLLRANRQRVISRSLNNVVHVYVDASFEPNDGHSGLGGVCYNADGETLMWFGCGAPSWMIDELMHFEESEKETVIFELECLALLMAFKLFQAALGHSNIVAFTDNEGVLGTVVRCWSSNKFGSLCARAICKIEDRLSIFCWYERVPSSSNPADGPSRGLRLEDGKECVCTPDFLREVWNEVQKFQIGYLCEVWLCKCIDPEDSFLQLYLGDFVSALVAVHCCRLKFAGVQAVVVKDRLKGQLVEIWAAGGTEAAATAVAQDAETGSFFLEDSSRWQEQSTPWQSQQSSWGKGWGHSKNYGSSSSWQGSGGNRREKWDKPKGWNKWPKPEQKPAKEQYGRGAAPKEEEPEILLDPAMAGIFGARQQGPPERPDSAFNVAEATEEEVQAAANRKAEREEEGFHSQLWQGAIAKALADPSRPKCARELMREGILRSWWNMSWKDARGLIDGTLVDEYRDRLMLYMAKYKNPTEVPQPIVERCACLFAWFKQNSRPLDIEGDFDAIMFAVPGQKVLCFRTKLTGPSFLEPANHRYTMTMSHGLPWTAAMGVGEYGEITPGDFTDGDFPSYGFSGRGVCNDSGFEGIKASISKVAARAKGRDVIFSMEGLLQENTPQVEGGMPALNAACRDAGSARSGDHLLLSPTCAVLRAVSVLISAGPPNVQLPWEQGIFRDIFAPRPVVSLDWPEPKVLVNVDEAELSSTPGPSVLQDKDKTPLAGVFSSSPGANVFSKVIKCKKKDEPFEEAVAGMWLKNMQMWKQLFEASPSTTFAKTLQELDEEEKMLSLRRRVVQALKFVKFVLSIPDVENSISPRVQGLADRVAGEHEPTHQARDLTVLEVRFLEECVWNAELHIVDRFAAGVFLFQIFSRNRWSDIRHVRSLEFDFLEIGPEICGFLEGRAREVKQSNKKKKLSLFMPLVAPVRGVHPTVVWAKEWQKVAAEAGIVLSKTPVGPLLPATAPDGAWLQRSIDSAEASNWLTGLLSGPLRQLEEMLKQVREGSFCPDATRSGYFARAQGSEAGASVDLGSWLPISKAGSLDGRPANSESTHEPLPAPVEGFEDDFRGVGPLCSSQGKVFESPSAMPVLEASAPSVAEGDESPSKESEELDRLATVTSGLCEALFDKDDTQGADDNEEAEISPTTSAEGSSEETSDGASSEEKEEPASTLSLPEGWRAIQNKKSTMLHLYKVADSQPFFEQHARKIGMEQPLLDKFIAGGVKTVSMAAYAATQPGQPLTDREVSTLCTSLGQNNPTLAQMTVVKRLLFECQTMSLANLKATVEQQPDSVLRKLPGAERAQRLELQAQRLGGLSIEHDLEPAFSVYDAVSTQVEQGSLKYLHPSKIPTRRQELAQGKPTKELVLDASGDGLSVQDKSSKVEAQLGSDMATYRALQRRGLAYDLVGILSFKVHEKWLQKAFATLQTPPPPGFNRPTLQQVLRADRALWMELGSKQPTLTRAAANAPLADARCLDQVFLEATNTVAVNFQGFPDRGGKGAGKGPKRWGDGKGYGQWKYQRTDKGDKGQGGKLGFKGARLPTKGKFDSGKGGFPNKSLVLQGGKGETPMPAALRGGVPNDEQGEPLCFGFNLGQAARKNAPLQGTSNDSASALDQADRPEESCKDSRVITASTGLDRSAVEMAGFSRTGRRMAGAALRHIQQGQGNPAPGEDEPRPLRSVECPEGLPGLGPSDAERVAKANELYRLTARIWDFCCENEIVVIIENPYRSFFWHCSAIEHILRSEQAIVVQCDFCMMGGSRLKRTALLCNSDLITGMAVTCDGSHEHLPWKVQEGVLATKFETA</sequence>
<keyword evidence="3" id="KW-1185">Reference proteome</keyword>
<organism evidence="2 3">
    <name type="scientific">Symbiodinium natans</name>
    <dbReference type="NCBI Taxonomy" id="878477"/>
    <lineage>
        <taxon>Eukaryota</taxon>
        <taxon>Sar</taxon>
        <taxon>Alveolata</taxon>
        <taxon>Dinophyceae</taxon>
        <taxon>Suessiales</taxon>
        <taxon>Symbiodiniaceae</taxon>
        <taxon>Symbiodinium</taxon>
    </lineage>
</organism>
<dbReference type="EMBL" id="CAJNDS010002588">
    <property type="protein sequence ID" value="CAE7535578.1"/>
    <property type="molecule type" value="Genomic_DNA"/>
</dbReference>
<dbReference type="GO" id="GO:0003676">
    <property type="term" value="F:nucleic acid binding"/>
    <property type="evidence" value="ECO:0007669"/>
    <property type="project" value="InterPro"/>
</dbReference>
<name>A0A812TP85_9DINO</name>
<dbReference type="Proteomes" id="UP000604046">
    <property type="component" value="Unassembled WGS sequence"/>
</dbReference>
<proteinExistence type="predicted"/>
<feature type="compositionally biased region" description="Basic and acidic residues" evidence="1">
    <location>
        <begin position="780"/>
        <end position="814"/>
    </location>
</feature>
<dbReference type="PANTHER" id="PTHR33050:SF7">
    <property type="entry name" value="RIBONUCLEASE H"/>
    <property type="match status" value="1"/>
</dbReference>
<dbReference type="InterPro" id="IPR043502">
    <property type="entry name" value="DNA/RNA_pol_sf"/>
</dbReference>
<accession>A0A812TP85</accession>
<reference evidence="2" key="1">
    <citation type="submission" date="2021-02" db="EMBL/GenBank/DDBJ databases">
        <authorList>
            <person name="Dougan E. K."/>
            <person name="Rhodes N."/>
            <person name="Thang M."/>
            <person name="Chan C."/>
        </authorList>
    </citation>
    <scope>NUCLEOTIDE SEQUENCE</scope>
</reference>
<feature type="region of interest" description="Disordered" evidence="1">
    <location>
        <begin position="2057"/>
        <end position="2087"/>
    </location>
</feature>
<feature type="compositionally biased region" description="Basic and acidic residues" evidence="1">
    <location>
        <begin position="1563"/>
        <end position="1573"/>
    </location>
</feature>
<feature type="compositionally biased region" description="Basic and acidic residues" evidence="1">
    <location>
        <begin position="1977"/>
        <end position="1986"/>
    </location>
</feature>
<dbReference type="PANTHER" id="PTHR33050">
    <property type="entry name" value="REVERSE TRANSCRIPTASE DOMAIN-CONTAINING PROTEIN"/>
    <property type="match status" value="1"/>
</dbReference>